<evidence type="ECO:0000313" key="1">
    <source>
        <dbReference type="EMBL" id="CAA9522017.1"/>
    </source>
</evidence>
<accession>A0A6J4TGL4</accession>
<dbReference type="EMBL" id="CADCVU010000218">
    <property type="protein sequence ID" value="CAA9522017.1"/>
    <property type="molecule type" value="Genomic_DNA"/>
</dbReference>
<dbReference type="AlphaFoldDB" id="A0A6J4TGL4"/>
<sequence length="29" mass="2922">MINRTAGWIAAAAGGRLASGDPELGGPRR</sequence>
<name>A0A6J4TGL4_9ACTN</name>
<feature type="non-terminal residue" evidence="1">
    <location>
        <position position="29"/>
    </location>
</feature>
<proteinExistence type="predicted"/>
<organism evidence="1">
    <name type="scientific">uncultured Solirubrobacterales bacterium</name>
    <dbReference type="NCBI Taxonomy" id="768556"/>
    <lineage>
        <taxon>Bacteria</taxon>
        <taxon>Bacillati</taxon>
        <taxon>Actinomycetota</taxon>
        <taxon>Thermoleophilia</taxon>
        <taxon>Solirubrobacterales</taxon>
        <taxon>environmental samples</taxon>
    </lineage>
</organism>
<gene>
    <name evidence="1" type="ORF">AVDCRST_MAG45-2561</name>
</gene>
<protein>
    <submittedName>
        <fullName evidence="1">Uncharacterized protein</fullName>
    </submittedName>
</protein>
<reference evidence="1" key="1">
    <citation type="submission" date="2020-02" db="EMBL/GenBank/DDBJ databases">
        <authorList>
            <person name="Meier V. D."/>
        </authorList>
    </citation>
    <scope>NUCLEOTIDE SEQUENCE</scope>
    <source>
        <strain evidence="1">AVDCRST_MAG45</strain>
    </source>
</reference>